<evidence type="ECO:0000259" key="3">
    <source>
        <dbReference type="PROSITE" id="PS50887"/>
    </source>
</evidence>
<dbReference type="OrthoDB" id="23692at2"/>
<evidence type="ECO:0000256" key="1">
    <source>
        <dbReference type="SAM" id="MobiDB-lite"/>
    </source>
</evidence>
<feature type="transmembrane region" description="Helical" evidence="2">
    <location>
        <begin position="135"/>
        <end position="154"/>
    </location>
</feature>
<dbReference type="Proteomes" id="UP000198875">
    <property type="component" value="Unassembled WGS sequence"/>
</dbReference>
<feature type="domain" description="GGDEF" evidence="3">
    <location>
        <begin position="224"/>
        <end position="355"/>
    </location>
</feature>
<dbReference type="InterPro" id="IPR000160">
    <property type="entry name" value="GGDEF_dom"/>
</dbReference>
<dbReference type="CDD" id="cd01949">
    <property type="entry name" value="GGDEF"/>
    <property type="match status" value="1"/>
</dbReference>
<keyword evidence="2" id="KW-0472">Membrane</keyword>
<reference evidence="4 5" key="1">
    <citation type="submission" date="2015-03" db="EMBL/GenBank/DDBJ databases">
        <authorList>
            <person name="Murphy D."/>
        </authorList>
    </citation>
    <scope>NUCLEOTIDE SEQUENCE [LARGE SCALE GENOMIC DNA]</scope>
    <source>
        <strain evidence="4 5">DSM 44277</strain>
    </source>
</reference>
<evidence type="ECO:0000256" key="2">
    <source>
        <dbReference type="SAM" id="Phobius"/>
    </source>
</evidence>
<organism evidence="4 5">
    <name type="scientific">Mycobacterium bohemicum DSM 44277</name>
    <dbReference type="NCBI Taxonomy" id="1236609"/>
    <lineage>
        <taxon>Bacteria</taxon>
        <taxon>Bacillati</taxon>
        <taxon>Actinomycetota</taxon>
        <taxon>Actinomycetes</taxon>
        <taxon>Mycobacteriales</taxon>
        <taxon>Mycobacteriaceae</taxon>
        <taxon>Mycobacterium</taxon>
    </lineage>
</organism>
<dbReference type="PROSITE" id="PS50887">
    <property type="entry name" value="GGDEF"/>
    <property type="match status" value="1"/>
</dbReference>
<dbReference type="PANTHER" id="PTHR45138">
    <property type="entry name" value="REGULATORY COMPONENTS OF SENSORY TRANSDUCTION SYSTEM"/>
    <property type="match status" value="1"/>
</dbReference>
<dbReference type="NCBIfam" id="TIGR00254">
    <property type="entry name" value="GGDEF"/>
    <property type="match status" value="1"/>
</dbReference>
<dbReference type="InterPro" id="IPR029787">
    <property type="entry name" value="Nucleotide_cyclase"/>
</dbReference>
<proteinExistence type="predicted"/>
<gene>
    <name evidence="4" type="ORF">BN971_04790</name>
</gene>
<dbReference type="AlphaFoldDB" id="A0A0U0WER6"/>
<feature type="transmembrane region" description="Helical" evidence="2">
    <location>
        <begin position="32"/>
        <end position="50"/>
    </location>
</feature>
<dbReference type="SMART" id="SM00267">
    <property type="entry name" value="GGDEF"/>
    <property type="match status" value="1"/>
</dbReference>
<dbReference type="RefSeq" id="WP_085182138.1">
    <property type="nucleotide sequence ID" value="NZ_CSTD01000007.1"/>
</dbReference>
<keyword evidence="2" id="KW-0812">Transmembrane</keyword>
<dbReference type="GO" id="GO:0052621">
    <property type="term" value="F:diguanylate cyclase activity"/>
    <property type="evidence" value="ECO:0007669"/>
    <property type="project" value="TreeGrafter"/>
</dbReference>
<dbReference type="EMBL" id="CSTD01000007">
    <property type="protein sequence ID" value="CPR13480.1"/>
    <property type="molecule type" value="Genomic_DNA"/>
</dbReference>
<dbReference type="GO" id="GO:0005886">
    <property type="term" value="C:plasma membrane"/>
    <property type="evidence" value="ECO:0007669"/>
    <property type="project" value="TreeGrafter"/>
</dbReference>
<dbReference type="Pfam" id="PF00990">
    <property type="entry name" value="GGDEF"/>
    <property type="match status" value="1"/>
</dbReference>
<dbReference type="PANTHER" id="PTHR45138:SF9">
    <property type="entry name" value="DIGUANYLATE CYCLASE DGCM-RELATED"/>
    <property type="match status" value="1"/>
</dbReference>
<dbReference type="InterPro" id="IPR043128">
    <property type="entry name" value="Rev_trsase/Diguanyl_cyclase"/>
</dbReference>
<feature type="region of interest" description="Disordered" evidence="1">
    <location>
        <begin position="348"/>
        <end position="400"/>
    </location>
</feature>
<feature type="transmembrane region" description="Helical" evidence="2">
    <location>
        <begin position="62"/>
        <end position="80"/>
    </location>
</feature>
<feature type="transmembrane region" description="Helical" evidence="2">
    <location>
        <begin position="166"/>
        <end position="184"/>
    </location>
</feature>
<dbReference type="GO" id="GO:1902201">
    <property type="term" value="P:negative regulation of bacterial-type flagellum-dependent cell motility"/>
    <property type="evidence" value="ECO:0007669"/>
    <property type="project" value="TreeGrafter"/>
</dbReference>
<evidence type="ECO:0000313" key="5">
    <source>
        <dbReference type="Proteomes" id="UP000198875"/>
    </source>
</evidence>
<keyword evidence="2" id="KW-1133">Transmembrane helix</keyword>
<evidence type="ECO:0000313" key="4">
    <source>
        <dbReference type="EMBL" id="CPR13480.1"/>
    </source>
</evidence>
<dbReference type="Gene3D" id="3.30.70.270">
    <property type="match status" value="1"/>
</dbReference>
<dbReference type="SUPFAM" id="SSF55073">
    <property type="entry name" value="Nucleotide cyclase"/>
    <property type="match status" value="1"/>
</dbReference>
<sequence length="400" mass="41834">MTVLFSRWWRGDQYDWLSGYLASRGVSGATRALMAFIAGSMVLCLLALLAGSDGPRGPVPVAMTWIAVAGGIAGALLWIWRWPTRSQSVLFGVTCNISVALACLAHPNPLAALIGCVAFASFGAYMAFFHTTGMVLYNFAVAAAVGTWEAVSLARSGHTTLAGVDLWLVIEVNIALPLAIRILVRALSGDLLRADRDPLTGLLNRRAFAHEALGMMLARRGIDSHLVVMLIDLDNFKALNDRCGHAAGDHALVQVAQALLAAADNQAVVSRSGGEEFLLAGTSPSCNAESLAERVCAGIAASGAGVTASIGTACARLVDTGSEPQSVLDALITAADAAMYQAKRLGGNQSTHHELCASPGARRDRSAPPHRHLFFGAGGAGELPPQDTGSAVPPYEGRQR</sequence>
<name>A0A0U0WER6_MYCBE</name>
<accession>A0A0U0WER6</accession>
<protein>
    <submittedName>
        <fullName evidence="4">Diguanylate cyclase</fullName>
    </submittedName>
</protein>
<dbReference type="GO" id="GO:0043709">
    <property type="term" value="P:cell adhesion involved in single-species biofilm formation"/>
    <property type="evidence" value="ECO:0007669"/>
    <property type="project" value="TreeGrafter"/>
</dbReference>
<dbReference type="InterPro" id="IPR050469">
    <property type="entry name" value="Diguanylate_Cyclase"/>
</dbReference>
<feature type="compositionally biased region" description="Basic and acidic residues" evidence="1">
    <location>
        <begin position="351"/>
        <end position="367"/>
    </location>
</feature>
<feature type="transmembrane region" description="Helical" evidence="2">
    <location>
        <begin position="87"/>
        <end position="104"/>
    </location>
</feature>